<dbReference type="RefSeq" id="WP_117315976.1">
    <property type="nucleotide sequence ID" value="NZ_CP031769.1"/>
</dbReference>
<dbReference type="Proteomes" id="UP000262073">
    <property type="component" value="Chromosome"/>
</dbReference>
<dbReference type="InterPro" id="IPR021607">
    <property type="entry name" value="DUF3224"/>
</dbReference>
<dbReference type="OrthoDB" id="69764at2"/>
<dbReference type="SUPFAM" id="SSF159238">
    <property type="entry name" value="SO1590-like"/>
    <property type="match status" value="1"/>
</dbReference>
<dbReference type="Pfam" id="PF11528">
    <property type="entry name" value="DUF3224"/>
    <property type="match status" value="1"/>
</dbReference>
<name>A0A346NKE0_9ALTE</name>
<dbReference type="AlphaFoldDB" id="A0A346NKE0"/>
<evidence type="ECO:0000313" key="2">
    <source>
        <dbReference type="Proteomes" id="UP000262073"/>
    </source>
</evidence>
<proteinExistence type="predicted"/>
<keyword evidence="2" id="KW-1185">Reference proteome</keyword>
<evidence type="ECO:0000313" key="1">
    <source>
        <dbReference type="EMBL" id="AXR05997.1"/>
    </source>
</evidence>
<protein>
    <submittedName>
        <fullName evidence="1">DUF3224 domain-containing protein</fullName>
    </submittedName>
</protein>
<dbReference type="KEGG" id="salm:D0Y50_06140"/>
<reference evidence="1 2" key="1">
    <citation type="submission" date="2018-08" db="EMBL/GenBank/DDBJ databases">
        <title>Salinimonas sediminis sp. nov., a piezophilic bacterium isolated from a deep-sea sediment sample from the New Britain Trench.</title>
        <authorList>
            <person name="Cao J."/>
        </authorList>
    </citation>
    <scope>NUCLEOTIDE SEQUENCE [LARGE SCALE GENOMIC DNA]</scope>
    <source>
        <strain evidence="1 2">N102</strain>
    </source>
</reference>
<dbReference type="Gene3D" id="2.40.350.10">
    <property type="entry name" value="SO1590-like"/>
    <property type="match status" value="1"/>
</dbReference>
<accession>A0A346NKE0</accession>
<gene>
    <name evidence="1" type="ORF">D0Y50_06140</name>
</gene>
<sequence length="135" mass="14587">MKSIQGKFSVDLAPLDGHLSGEQGMVTHRMAITKHYDGILTGDSKGEMLSVVTPFKGSAGYVAIEQFTGLLDGRQGSFVLQHSGIMNRGDDTLQLQVVPDSGTNELEHLVGTMQIHIADGTHTYLMQYDLPPVST</sequence>
<dbReference type="InterPro" id="IPR023159">
    <property type="entry name" value="SO1590-like_sf"/>
</dbReference>
<organism evidence="1 2">
    <name type="scientific">Salinimonas sediminis</name>
    <dbReference type="NCBI Taxonomy" id="2303538"/>
    <lineage>
        <taxon>Bacteria</taxon>
        <taxon>Pseudomonadati</taxon>
        <taxon>Pseudomonadota</taxon>
        <taxon>Gammaproteobacteria</taxon>
        <taxon>Alteromonadales</taxon>
        <taxon>Alteromonadaceae</taxon>
        <taxon>Alteromonas/Salinimonas group</taxon>
        <taxon>Salinimonas</taxon>
    </lineage>
</organism>
<dbReference type="EMBL" id="CP031769">
    <property type="protein sequence ID" value="AXR05997.1"/>
    <property type="molecule type" value="Genomic_DNA"/>
</dbReference>